<feature type="non-terminal residue" evidence="1">
    <location>
        <position position="38"/>
    </location>
</feature>
<dbReference type="Proteomes" id="UP000182902">
    <property type="component" value="Unassembled WGS sequence"/>
</dbReference>
<protein>
    <submittedName>
        <fullName evidence="1">Uncharacterized protein</fullName>
    </submittedName>
</protein>
<gene>
    <name evidence="1" type="ORF">SAMN05216247_10871</name>
</gene>
<dbReference type="EMBL" id="FNOX01000008">
    <property type="protein sequence ID" value="SDZ24451.1"/>
    <property type="molecule type" value="Genomic_DNA"/>
</dbReference>
<sequence>MERSTVVLAISSKCHTARIFARWGLASKSPQLSAVAQA</sequence>
<name>A0A1H3RGU6_9PSED</name>
<proteinExistence type="predicted"/>
<reference evidence="1 2" key="1">
    <citation type="submission" date="2016-10" db="EMBL/GenBank/DDBJ databases">
        <authorList>
            <person name="de Groot N.N."/>
        </authorList>
    </citation>
    <scope>NUCLEOTIDE SEQUENCE [LARGE SCALE GENOMIC DNA]</scope>
    <source>
        <strain evidence="1 2">ICMP 14252</strain>
    </source>
</reference>
<accession>A0A1H3RGU6</accession>
<evidence type="ECO:0000313" key="1">
    <source>
        <dbReference type="EMBL" id="SDZ24451.1"/>
    </source>
</evidence>
<dbReference type="AlphaFoldDB" id="A0A1H3RGU6"/>
<organism evidence="1 2">
    <name type="scientific">Pseudomonas salomonii</name>
    <dbReference type="NCBI Taxonomy" id="191391"/>
    <lineage>
        <taxon>Bacteria</taxon>
        <taxon>Pseudomonadati</taxon>
        <taxon>Pseudomonadota</taxon>
        <taxon>Gammaproteobacteria</taxon>
        <taxon>Pseudomonadales</taxon>
        <taxon>Pseudomonadaceae</taxon>
        <taxon>Pseudomonas</taxon>
    </lineage>
</organism>
<evidence type="ECO:0000313" key="2">
    <source>
        <dbReference type="Proteomes" id="UP000182902"/>
    </source>
</evidence>